<dbReference type="RefSeq" id="WP_317635366.1">
    <property type="nucleotide sequence ID" value="NZ_AP026802.1"/>
</dbReference>
<evidence type="ECO:0000256" key="1">
    <source>
        <dbReference type="SAM" id="SignalP"/>
    </source>
</evidence>
<gene>
    <name evidence="3" type="ORF">XA3_20180</name>
</gene>
<proteinExistence type="predicted"/>
<feature type="domain" description="WxL" evidence="2">
    <location>
        <begin position="80"/>
        <end position="291"/>
    </location>
</feature>
<keyword evidence="4" id="KW-1185">Reference proteome</keyword>
<feature type="signal peptide" evidence="1">
    <location>
        <begin position="1"/>
        <end position="23"/>
    </location>
</feature>
<keyword evidence="1" id="KW-0732">Signal</keyword>
<evidence type="ECO:0000313" key="4">
    <source>
        <dbReference type="Proteomes" id="UP001321861"/>
    </source>
</evidence>
<evidence type="ECO:0000259" key="2">
    <source>
        <dbReference type="Pfam" id="PF13731"/>
    </source>
</evidence>
<dbReference type="Proteomes" id="UP001321861">
    <property type="component" value="Chromosome"/>
</dbReference>
<feature type="chain" id="PRO_5043941935" description="WxL domain-containing protein" evidence="1">
    <location>
        <begin position="24"/>
        <end position="293"/>
    </location>
</feature>
<protein>
    <recommendedName>
        <fullName evidence="2">WxL domain-containing protein</fullName>
    </recommendedName>
</protein>
<name>A0AAU9DQV3_9LACO</name>
<dbReference type="KEGG" id="xap:XA3_20180"/>
<reference evidence="3 4" key="1">
    <citation type="journal article" date="2023" name="Microbiol. Spectr.">
        <title>Symbiosis of Carpenter Bees with Uncharacterized Lactic Acid Bacteria Showing NAD Auxotrophy.</title>
        <authorList>
            <person name="Kawasaki S."/>
            <person name="Ozawa K."/>
            <person name="Mori T."/>
            <person name="Yamamoto A."/>
            <person name="Ito M."/>
            <person name="Ohkuma M."/>
            <person name="Sakamoto M."/>
            <person name="Matsutani M."/>
        </authorList>
    </citation>
    <scope>NUCLEOTIDE SEQUENCE [LARGE SCALE GENOMIC DNA]</scope>
    <source>
        <strain evidence="3 4">XA3</strain>
    </source>
</reference>
<accession>A0AAU9DQV3</accession>
<sequence>MKRNFSKIGSLATVALMATPVLTAISGTTVFAAAAGTGQNGNGTGRVIAENSQSVNTSAIAAGTPASAAGTSVAAVEFYAGDLSLDRVPQFDFGAHELQASVNYNLYSAAPVLGSDYEDVTSTDPKTSDLGLYRTLQVTDRTGGSKGWKITAWATPFKIDGDTTGFQMNPTSISLKGADIELDRSKLVANSTKPDGYAHVYQADGTAADAPGEITANAINFSTDGTVANVTGGVQTIWEAQSGLNTNNVAYGKGTWAADFNKETAATLNLPLDQQTKIGIFKSTINWTLQAGV</sequence>
<dbReference type="Pfam" id="PF13731">
    <property type="entry name" value="WxL"/>
    <property type="match status" value="1"/>
</dbReference>
<evidence type="ECO:0000313" key="3">
    <source>
        <dbReference type="EMBL" id="BDR59577.1"/>
    </source>
</evidence>
<dbReference type="InterPro" id="IPR027994">
    <property type="entry name" value="WxL_dom"/>
</dbReference>
<organism evidence="3 4">
    <name type="scientific">Xylocopilactobacillus apicola</name>
    <dbReference type="NCBI Taxonomy" id="2932184"/>
    <lineage>
        <taxon>Bacteria</taxon>
        <taxon>Bacillati</taxon>
        <taxon>Bacillota</taxon>
        <taxon>Bacilli</taxon>
        <taxon>Lactobacillales</taxon>
        <taxon>Lactobacillaceae</taxon>
        <taxon>Xylocopilactobacillus</taxon>
    </lineage>
</organism>
<dbReference type="AlphaFoldDB" id="A0AAU9DQV3"/>
<dbReference type="EMBL" id="AP026802">
    <property type="protein sequence ID" value="BDR59577.1"/>
    <property type="molecule type" value="Genomic_DNA"/>
</dbReference>